<name>A3INQ6_9CHRO</name>
<comment type="caution">
    <text evidence="1">The sequence shown here is derived from an EMBL/GenBank/DDBJ whole genome shotgun (WGS) entry which is preliminary data.</text>
</comment>
<accession>A3INQ6</accession>
<reference evidence="1 2" key="1">
    <citation type="submission" date="2007-03" db="EMBL/GenBank/DDBJ databases">
        <authorList>
            <person name="Stal L."/>
            <person name="Ferriera S."/>
            <person name="Johnson J."/>
            <person name="Kravitz S."/>
            <person name="Beeson K."/>
            <person name="Sutton G."/>
            <person name="Rogers Y.-H."/>
            <person name="Friedman R."/>
            <person name="Frazier M."/>
            <person name="Venter J.C."/>
        </authorList>
    </citation>
    <scope>NUCLEOTIDE SEQUENCE [LARGE SCALE GENOMIC DNA]</scope>
    <source>
        <strain evidence="1 2">CCY0110</strain>
    </source>
</reference>
<protein>
    <submittedName>
        <fullName evidence="1">Uncharacterized protein</fullName>
    </submittedName>
</protein>
<dbReference type="EMBL" id="AAXW01000010">
    <property type="protein sequence ID" value="EAZ91954.1"/>
    <property type="molecule type" value="Genomic_DNA"/>
</dbReference>
<dbReference type="OrthoDB" id="461707at2"/>
<gene>
    <name evidence="1" type="ORF">CY0110_29804</name>
</gene>
<keyword evidence="2" id="KW-1185">Reference proteome</keyword>
<dbReference type="AlphaFoldDB" id="A3INQ6"/>
<evidence type="ECO:0000313" key="1">
    <source>
        <dbReference type="EMBL" id="EAZ91954.1"/>
    </source>
</evidence>
<dbReference type="Proteomes" id="UP000003781">
    <property type="component" value="Unassembled WGS sequence"/>
</dbReference>
<proteinExistence type="predicted"/>
<evidence type="ECO:0000313" key="2">
    <source>
        <dbReference type="Proteomes" id="UP000003781"/>
    </source>
</evidence>
<sequence length="61" mass="7345">MYSQKEYVELLKQFPPRPIKSEKDLEETQARVNYLLYKPKNIMAALREHIMNSPSEFYHNS</sequence>
<organism evidence="1 2">
    <name type="scientific">Crocosphaera chwakensis CCY0110</name>
    <dbReference type="NCBI Taxonomy" id="391612"/>
    <lineage>
        <taxon>Bacteria</taxon>
        <taxon>Bacillati</taxon>
        <taxon>Cyanobacteriota</taxon>
        <taxon>Cyanophyceae</taxon>
        <taxon>Oscillatoriophycideae</taxon>
        <taxon>Chroococcales</taxon>
        <taxon>Aphanothecaceae</taxon>
        <taxon>Crocosphaera</taxon>
        <taxon>Crocosphaera chwakensis</taxon>
    </lineage>
</organism>
<dbReference type="RefSeq" id="WP_008275026.1">
    <property type="nucleotide sequence ID" value="NZ_AAXW01000010.1"/>
</dbReference>